<dbReference type="InterPro" id="IPR011527">
    <property type="entry name" value="ABC1_TM_dom"/>
</dbReference>
<keyword evidence="2" id="KW-0813">Transport</keyword>
<feature type="transmembrane region" description="Helical" evidence="8">
    <location>
        <begin position="176"/>
        <end position="194"/>
    </location>
</feature>
<keyword evidence="6 8" id="KW-1133">Transmembrane helix</keyword>
<sequence length="590" mass="64250">MIKDTSKPLTHIDSSTKGLLSRLVRDYLRPYMPLLVSALFWMVLSAAMTAAFAKLVEPVLDQVLVNRQTGMIVPVSISVFMVFLISGAATYLHTLQMNKIGQSIVADIQRDLFGRFLGLDLQFFHDNPSGELVSRIVNDVNILRATVSDGLTGIGKNMLTLVLLMGLMIWQDSQLTLVVLVVFPAAALAMNRIGRKLRSISRTMQEETATMIYTLGQIFQGIRQVKAYGMESYERSRADVVIEKVKKLSIKGTRVGTLTTPLNEALLGLALMGVILYGGFHVAAGELTPGELMSFITAFALSYEPIKRLSKLYNTIQQGMGAADRIFAMMDKQAAIQDIPGARILAAHIPEIRFENATFEYADGERALSSVTATLPPGQVTALVGPSGAGKTTIMNLIPRFYDVTQGRILIDGVDVRDLSLSSLRRNIALVSQDVTIFDDTVRANIGYGREGASDEDIIIAARAAAAHDFITGLPQGYDTVLGEDGVKLSGGQRQRISIARAILRNAPILLLDEATSALDNESERLIQDSLAELQKGRTTLVIAHRLSTVQHADQIIVMDAGRVVETGKHDELLTANGPYARMHKAGLNA</sequence>
<dbReference type="PROSITE" id="PS50893">
    <property type="entry name" value="ABC_TRANSPORTER_2"/>
    <property type="match status" value="1"/>
</dbReference>
<proteinExistence type="predicted"/>
<dbReference type="EMBL" id="CP066681">
    <property type="protein sequence ID" value="QQG35499.1"/>
    <property type="molecule type" value="Genomic_DNA"/>
</dbReference>
<dbReference type="SMART" id="SM00382">
    <property type="entry name" value="AAA"/>
    <property type="match status" value="1"/>
</dbReference>
<dbReference type="PANTHER" id="PTHR43394">
    <property type="entry name" value="ATP-DEPENDENT PERMEASE MDL1, MITOCHONDRIAL"/>
    <property type="match status" value="1"/>
</dbReference>
<dbReference type="GO" id="GO:0005886">
    <property type="term" value="C:plasma membrane"/>
    <property type="evidence" value="ECO:0007669"/>
    <property type="project" value="UniProtKB-SubCell"/>
</dbReference>
<dbReference type="CDD" id="cd18552">
    <property type="entry name" value="ABC_6TM_MsbA_like"/>
    <property type="match status" value="1"/>
</dbReference>
<dbReference type="AlphaFoldDB" id="A0A7T5R141"/>
<keyword evidence="3 8" id="KW-0812">Transmembrane</keyword>
<name>A0A7T5R141_9BACT</name>
<evidence type="ECO:0000256" key="7">
    <source>
        <dbReference type="ARBA" id="ARBA00023136"/>
    </source>
</evidence>
<evidence type="ECO:0000256" key="3">
    <source>
        <dbReference type="ARBA" id="ARBA00022692"/>
    </source>
</evidence>
<evidence type="ECO:0000256" key="2">
    <source>
        <dbReference type="ARBA" id="ARBA00022448"/>
    </source>
</evidence>
<evidence type="ECO:0000313" key="11">
    <source>
        <dbReference type="EMBL" id="QQG35499.1"/>
    </source>
</evidence>
<protein>
    <submittedName>
        <fullName evidence="11">ATP-binding cassette domain-containing protein</fullName>
    </submittedName>
</protein>
<dbReference type="Pfam" id="PF00005">
    <property type="entry name" value="ABC_tran"/>
    <property type="match status" value="1"/>
</dbReference>
<accession>A0A7T5R141</accession>
<feature type="domain" description="ABC transporter" evidence="9">
    <location>
        <begin position="352"/>
        <end position="586"/>
    </location>
</feature>
<evidence type="ECO:0000313" key="12">
    <source>
        <dbReference type="Proteomes" id="UP000595362"/>
    </source>
</evidence>
<dbReference type="InterPro" id="IPR017871">
    <property type="entry name" value="ABC_transporter-like_CS"/>
</dbReference>
<dbReference type="PANTHER" id="PTHR43394:SF1">
    <property type="entry name" value="ATP-BINDING CASSETTE SUB-FAMILY B MEMBER 10, MITOCHONDRIAL"/>
    <property type="match status" value="1"/>
</dbReference>
<evidence type="ECO:0000256" key="5">
    <source>
        <dbReference type="ARBA" id="ARBA00022840"/>
    </source>
</evidence>
<feature type="transmembrane region" description="Helical" evidence="8">
    <location>
        <begin position="72"/>
        <end position="92"/>
    </location>
</feature>
<gene>
    <name evidence="11" type="ORF">HYS17_08145</name>
</gene>
<feature type="transmembrane region" description="Helical" evidence="8">
    <location>
        <begin position="151"/>
        <end position="170"/>
    </location>
</feature>
<dbReference type="FunFam" id="3.40.50.300:FF:000287">
    <property type="entry name" value="Multidrug ABC transporter ATP-binding protein"/>
    <property type="match status" value="1"/>
</dbReference>
<evidence type="ECO:0000259" key="9">
    <source>
        <dbReference type="PROSITE" id="PS50893"/>
    </source>
</evidence>
<dbReference type="InterPro" id="IPR027417">
    <property type="entry name" value="P-loop_NTPase"/>
</dbReference>
<dbReference type="GO" id="GO:0015421">
    <property type="term" value="F:ABC-type oligopeptide transporter activity"/>
    <property type="evidence" value="ECO:0007669"/>
    <property type="project" value="TreeGrafter"/>
</dbReference>
<evidence type="ECO:0000256" key="1">
    <source>
        <dbReference type="ARBA" id="ARBA00004651"/>
    </source>
</evidence>
<dbReference type="GO" id="GO:0005524">
    <property type="term" value="F:ATP binding"/>
    <property type="evidence" value="ECO:0007669"/>
    <property type="project" value="UniProtKB-KW"/>
</dbReference>
<dbReference type="Gene3D" id="3.40.50.300">
    <property type="entry name" value="P-loop containing nucleotide triphosphate hydrolases"/>
    <property type="match status" value="1"/>
</dbReference>
<keyword evidence="4" id="KW-0547">Nucleotide-binding</keyword>
<dbReference type="InterPro" id="IPR039421">
    <property type="entry name" value="Type_1_exporter"/>
</dbReference>
<dbReference type="InterPro" id="IPR003593">
    <property type="entry name" value="AAA+_ATPase"/>
</dbReference>
<dbReference type="Proteomes" id="UP000595362">
    <property type="component" value="Chromosome"/>
</dbReference>
<dbReference type="InterPro" id="IPR036640">
    <property type="entry name" value="ABC1_TM_sf"/>
</dbReference>
<dbReference type="PROSITE" id="PS50929">
    <property type="entry name" value="ABC_TM1F"/>
    <property type="match status" value="1"/>
</dbReference>
<dbReference type="Pfam" id="PF00664">
    <property type="entry name" value="ABC_membrane"/>
    <property type="match status" value="1"/>
</dbReference>
<comment type="subcellular location">
    <subcellularLocation>
        <location evidence="1">Cell membrane</location>
        <topology evidence="1">Multi-pass membrane protein</topology>
    </subcellularLocation>
</comment>
<dbReference type="PROSITE" id="PS00211">
    <property type="entry name" value="ABC_TRANSPORTER_1"/>
    <property type="match status" value="1"/>
</dbReference>
<dbReference type="InterPro" id="IPR003439">
    <property type="entry name" value="ABC_transporter-like_ATP-bd"/>
</dbReference>
<dbReference type="SUPFAM" id="SSF90123">
    <property type="entry name" value="ABC transporter transmembrane region"/>
    <property type="match status" value="1"/>
</dbReference>
<feature type="transmembrane region" description="Helical" evidence="8">
    <location>
        <begin position="31"/>
        <end position="52"/>
    </location>
</feature>
<reference evidence="11 12" key="1">
    <citation type="submission" date="2020-07" db="EMBL/GenBank/DDBJ databases">
        <title>Huge and variable diversity of episymbiotic CPR bacteria and DPANN archaea in groundwater ecosystems.</title>
        <authorList>
            <person name="He C.Y."/>
            <person name="Keren R."/>
            <person name="Whittaker M."/>
            <person name="Farag I.F."/>
            <person name="Doudna J."/>
            <person name="Cate J.H.D."/>
            <person name="Banfield J.F."/>
        </authorList>
    </citation>
    <scope>NUCLEOTIDE SEQUENCE [LARGE SCALE GENOMIC DNA]</scope>
    <source>
        <strain evidence="11">NC_groundwater_70_Ag_B-0.1um_54_66</strain>
    </source>
</reference>
<keyword evidence="7 8" id="KW-0472">Membrane</keyword>
<dbReference type="SUPFAM" id="SSF52540">
    <property type="entry name" value="P-loop containing nucleoside triphosphate hydrolases"/>
    <property type="match status" value="1"/>
</dbReference>
<evidence type="ECO:0000256" key="6">
    <source>
        <dbReference type="ARBA" id="ARBA00022989"/>
    </source>
</evidence>
<dbReference type="GO" id="GO:0016887">
    <property type="term" value="F:ATP hydrolysis activity"/>
    <property type="evidence" value="ECO:0007669"/>
    <property type="project" value="InterPro"/>
</dbReference>
<keyword evidence="5 11" id="KW-0067">ATP-binding</keyword>
<evidence type="ECO:0000256" key="4">
    <source>
        <dbReference type="ARBA" id="ARBA00022741"/>
    </source>
</evidence>
<feature type="domain" description="ABC transmembrane type-1" evidence="10">
    <location>
        <begin position="38"/>
        <end position="318"/>
    </location>
</feature>
<organism evidence="11 12">
    <name type="scientific">Micavibrio aeruginosavorus</name>
    <dbReference type="NCBI Taxonomy" id="349221"/>
    <lineage>
        <taxon>Bacteria</taxon>
        <taxon>Pseudomonadati</taxon>
        <taxon>Bdellovibrionota</taxon>
        <taxon>Bdellovibrionia</taxon>
        <taxon>Bdellovibrionales</taxon>
        <taxon>Pseudobdellovibrionaceae</taxon>
        <taxon>Micavibrio</taxon>
    </lineage>
</organism>
<evidence type="ECO:0000256" key="8">
    <source>
        <dbReference type="SAM" id="Phobius"/>
    </source>
</evidence>
<evidence type="ECO:0000259" key="10">
    <source>
        <dbReference type="PROSITE" id="PS50929"/>
    </source>
</evidence>
<dbReference type="Gene3D" id="1.20.1560.10">
    <property type="entry name" value="ABC transporter type 1, transmembrane domain"/>
    <property type="match status" value="1"/>
</dbReference>